<dbReference type="EMBL" id="BMJQ01000006">
    <property type="protein sequence ID" value="GGF19972.1"/>
    <property type="molecule type" value="Genomic_DNA"/>
</dbReference>
<protein>
    <submittedName>
        <fullName evidence="2">Uncharacterized protein</fullName>
    </submittedName>
</protein>
<organism evidence="2 3">
    <name type="scientific">Aliidongia dinghuensis</name>
    <dbReference type="NCBI Taxonomy" id="1867774"/>
    <lineage>
        <taxon>Bacteria</taxon>
        <taxon>Pseudomonadati</taxon>
        <taxon>Pseudomonadota</taxon>
        <taxon>Alphaproteobacteria</taxon>
        <taxon>Rhodospirillales</taxon>
        <taxon>Dongiaceae</taxon>
        <taxon>Aliidongia</taxon>
    </lineage>
</organism>
<gene>
    <name evidence="2" type="ORF">GCM10011611_27460</name>
</gene>
<keyword evidence="3" id="KW-1185">Reference proteome</keyword>
<feature type="region of interest" description="Disordered" evidence="1">
    <location>
        <begin position="1"/>
        <end position="35"/>
    </location>
</feature>
<name>A0A8J3E583_9PROT</name>
<comment type="caution">
    <text evidence="2">The sequence shown here is derived from an EMBL/GenBank/DDBJ whole genome shotgun (WGS) entry which is preliminary data.</text>
</comment>
<accession>A0A8J3E583</accession>
<dbReference type="AlphaFoldDB" id="A0A8J3E583"/>
<proteinExistence type="predicted"/>
<evidence type="ECO:0000313" key="2">
    <source>
        <dbReference type="EMBL" id="GGF19972.1"/>
    </source>
</evidence>
<dbReference type="Proteomes" id="UP000646365">
    <property type="component" value="Unassembled WGS sequence"/>
</dbReference>
<sequence>MNTLNGGEPGKGVEPGLDMLETPNSCPEAMSPPPDRRARFAATRATALHSQSNLLRRRRKHKSGISPKYYSEARAAPKKLMQFKA</sequence>
<reference evidence="2" key="2">
    <citation type="submission" date="2020-09" db="EMBL/GenBank/DDBJ databases">
        <authorList>
            <person name="Sun Q."/>
            <person name="Zhou Y."/>
        </authorList>
    </citation>
    <scope>NUCLEOTIDE SEQUENCE</scope>
    <source>
        <strain evidence="2">CGMCC 1.15725</strain>
    </source>
</reference>
<evidence type="ECO:0000313" key="3">
    <source>
        <dbReference type="Proteomes" id="UP000646365"/>
    </source>
</evidence>
<reference evidence="2" key="1">
    <citation type="journal article" date="2014" name="Int. J. Syst. Evol. Microbiol.">
        <title>Complete genome sequence of Corynebacterium casei LMG S-19264T (=DSM 44701T), isolated from a smear-ripened cheese.</title>
        <authorList>
            <consortium name="US DOE Joint Genome Institute (JGI-PGF)"/>
            <person name="Walter F."/>
            <person name="Albersmeier A."/>
            <person name="Kalinowski J."/>
            <person name="Ruckert C."/>
        </authorList>
    </citation>
    <scope>NUCLEOTIDE SEQUENCE</scope>
    <source>
        <strain evidence="2">CGMCC 1.15725</strain>
    </source>
</reference>
<evidence type="ECO:0000256" key="1">
    <source>
        <dbReference type="SAM" id="MobiDB-lite"/>
    </source>
</evidence>